<keyword evidence="2" id="KW-0677">Repeat</keyword>
<sequence length="253" mass="27342">MSPSIRASLIFFFVRCGGAATSNTVYDLQYKLCSTDGGGDDLYRANVRQLLGALPSNAISNNGFYEGSSGSATDTADIPWPDQCQSCLQAASAQAPMACPSSSDADVAYRGCVLRYSGAQIPTDVRFDVNSSYAFHTVINAARVLDTDAFTEVRRVLFTDLASAAAASPLMMASGNRMFNATHNLYGLAQCNRDMRREQCSSSITGAIQSIQDYGFSEEMWSEGLNAASCCWRRRPQSSTNDTPILFGFIPRS</sequence>
<evidence type="ECO:0000313" key="5">
    <source>
        <dbReference type="EMBL" id="KAF8731288.1"/>
    </source>
</evidence>
<keyword evidence="6" id="KW-1185">Reference proteome</keyword>
<name>A0A835F7R0_9POAL</name>
<evidence type="ECO:0000313" key="6">
    <source>
        <dbReference type="Proteomes" id="UP000636709"/>
    </source>
</evidence>
<dbReference type="Pfam" id="PF01657">
    <property type="entry name" value="Stress-antifung"/>
    <property type="match status" value="1"/>
</dbReference>
<dbReference type="PANTHER" id="PTHR32099:SF42">
    <property type="entry name" value="CYSTEINE-RICH RECEPTOR-LIKE PROTEIN KINASE 9-RELATED"/>
    <property type="match status" value="1"/>
</dbReference>
<evidence type="ECO:0000256" key="1">
    <source>
        <dbReference type="ARBA" id="ARBA00022729"/>
    </source>
</evidence>
<reference evidence="5" key="1">
    <citation type="submission" date="2020-07" db="EMBL/GenBank/DDBJ databases">
        <title>Genome sequence and genetic diversity analysis of an under-domesticated orphan crop, white fonio (Digitaria exilis).</title>
        <authorList>
            <person name="Bennetzen J.L."/>
            <person name="Chen S."/>
            <person name="Ma X."/>
            <person name="Wang X."/>
            <person name="Yssel A.E.J."/>
            <person name="Chaluvadi S.R."/>
            <person name="Johnson M."/>
            <person name="Gangashetty P."/>
            <person name="Hamidou F."/>
            <person name="Sanogo M.D."/>
            <person name="Zwaenepoel A."/>
            <person name="Wallace J."/>
            <person name="Van De Peer Y."/>
            <person name="Van Deynze A."/>
        </authorList>
    </citation>
    <scope>NUCLEOTIDE SEQUENCE</scope>
    <source>
        <tissue evidence="5">Leaves</tissue>
    </source>
</reference>
<dbReference type="InterPro" id="IPR002902">
    <property type="entry name" value="GNK2"/>
</dbReference>
<dbReference type="EMBL" id="JACEFO010001608">
    <property type="protein sequence ID" value="KAF8731288.1"/>
    <property type="molecule type" value="Genomic_DNA"/>
</dbReference>
<dbReference type="PROSITE" id="PS51473">
    <property type="entry name" value="GNK2"/>
    <property type="match status" value="2"/>
</dbReference>
<evidence type="ECO:0000259" key="4">
    <source>
        <dbReference type="PROSITE" id="PS51473"/>
    </source>
</evidence>
<proteinExistence type="predicted"/>
<comment type="caution">
    <text evidence="5">The sequence shown here is derived from an EMBL/GenBank/DDBJ whole genome shotgun (WGS) entry which is preliminary data.</text>
</comment>
<dbReference type="Gene3D" id="3.30.430.20">
    <property type="entry name" value="Gnk2 domain, C-X8-C-X2-C motif"/>
    <property type="match status" value="2"/>
</dbReference>
<evidence type="ECO:0000256" key="2">
    <source>
        <dbReference type="ARBA" id="ARBA00022737"/>
    </source>
</evidence>
<protein>
    <recommendedName>
        <fullName evidence="4">Gnk2-homologous domain-containing protein</fullName>
    </recommendedName>
</protein>
<feature type="chain" id="PRO_5033016126" description="Gnk2-homologous domain-containing protein" evidence="3">
    <location>
        <begin position="20"/>
        <end position="253"/>
    </location>
</feature>
<organism evidence="5 6">
    <name type="scientific">Digitaria exilis</name>
    <dbReference type="NCBI Taxonomy" id="1010633"/>
    <lineage>
        <taxon>Eukaryota</taxon>
        <taxon>Viridiplantae</taxon>
        <taxon>Streptophyta</taxon>
        <taxon>Embryophyta</taxon>
        <taxon>Tracheophyta</taxon>
        <taxon>Spermatophyta</taxon>
        <taxon>Magnoliopsida</taxon>
        <taxon>Liliopsida</taxon>
        <taxon>Poales</taxon>
        <taxon>Poaceae</taxon>
        <taxon>PACMAD clade</taxon>
        <taxon>Panicoideae</taxon>
        <taxon>Panicodae</taxon>
        <taxon>Paniceae</taxon>
        <taxon>Anthephorinae</taxon>
        <taxon>Digitaria</taxon>
    </lineage>
</organism>
<dbReference type="CDD" id="cd23509">
    <property type="entry name" value="Gnk2-like"/>
    <property type="match status" value="1"/>
</dbReference>
<keyword evidence="1 3" id="KW-0732">Signal</keyword>
<dbReference type="PANTHER" id="PTHR32099">
    <property type="entry name" value="CYSTEINE-RICH REPEAT SECRETORY PROTEIN"/>
    <property type="match status" value="1"/>
</dbReference>
<dbReference type="AlphaFoldDB" id="A0A835F7R0"/>
<accession>A0A835F7R0</accession>
<dbReference type="InterPro" id="IPR038408">
    <property type="entry name" value="GNK2_sf"/>
</dbReference>
<gene>
    <name evidence="5" type="ORF">HU200_016342</name>
</gene>
<evidence type="ECO:0000256" key="3">
    <source>
        <dbReference type="SAM" id="SignalP"/>
    </source>
</evidence>
<feature type="domain" description="Gnk2-homologous" evidence="4">
    <location>
        <begin position="21"/>
        <end position="121"/>
    </location>
</feature>
<feature type="signal peptide" evidence="3">
    <location>
        <begin position="1"/>
        <end position="19"/>
    </location>
</feature>
<feature type="domain" description="Gnk2-homologous" evidence="4">
    <location>
        <begin position="132"/>
        <end position="239"/>
    </location>
</feature>
<dbReference type="Proteomes" id="UP000636709">
    <property type="component" value="Unassembled WGS sequence"/>
</dbReference>